<evidence type="ECO:0000313" key="3">
    <source>
        <dbReference type="Proteomes" id="UP000053201"/>
    </source>
</evidence>
<feature type="region of interest" description="Disordered" evidence="1">
    <location>
        <begin position="315"/>
        <end position="335"/>
    </location>
</feature>
<protein>
    <submittedName>
        <fullName evidence="2">Uncharacterized protein</fullName>
    </submittedName>
</protein>
<dbReference type="EMBL" id="KQ257464">
    <property type="protein sequence ID" value="KNC97365.1"/>
    <property type="molecule type" value="Genomic_DNA"/>
</dbReference>
<accession>A0A0L0H761</accession>
<dbReference type="RefSeq" id="XP_016605405.1">
    <property type="nucleotide sequence ID" value="XM_016755455.1"/>
</dbReference>
<sequence length="475" mass="53990">MELANEKPANGGGSELFTYELEKCGEEPTANEMLKITNRMDDPVEVLGIPEPQQLQKEDHKSSSPCAQKEEKSAAYESDFEELSVLEGRSSAEASKDDAGSMEHQDQPLCVEDLETSGNFARSWQPERASRVPLPVHRPEICTEKSTSKTSAGFVSQVGTESGGREPLQDVIRQYAQLDLKRDEIAFADWLARKNRTQSPISPHTSVHSTASKSFPSLAHHQTPLIQPKNLNESIQDPEALAKRTERNQKAVSAWVARKRAQMQSQSKQEAERRAKALADLAEEEHKKEIRQQRIQREVARWARAKEEMEERMGEKAIREERERQEEEQKRREMGQQAFEAWKKGKMEMDKKRRAEMDQTKRENIRPVCTHRNAWTDIVALPDRVRPSVPRKQGQSSSIILSPPHLYNDYNLYAEKAPNYLRKYRILVASAGMDLHKDRGPSSKRSGKATGVNKKTGHLPNSQRSCFRVSTSEGL</sequence>
<gene>
    <name evidence="2" type="ORF">SPPG_07292</name>
</gene>
<dbReference type="Proteomes" id="UP000053201">
    <property type="component" value="Unassembled WGS sequence"/>
</dbReference>
<dbReference type="GeneID" id="27690517"/>
<dbReference type="InParanoid" id="A0A0L0H761"/>
<feature type="compositionally biased region" description="Basic and acidic residues" evidence="1">
    <location>
        <begin position="94"/>
        <end position="106"/>
    </location>
</feature>
<proteinExistence type="predicted"/>
<feature type="compositionally biased region" description="Basic and acidic residues" evidence="1">
    <location>
        <begin position="56"/>
        <end position="74"/>
    </location>
</feature>
<name>A0A0L0H761_SPIPD</name>
<feature type="region of interest" description="Disordered" evidence="1">
    <location>
        <begin position="435"/>
        <end position="475"/>
    </location>
</feature>
<feature type="compositionally biased region" description="Polar residues" evidence="1">
    <location>
        <begin position="148"/>
        <end position="160"/>
    </location>
</feature>
<evidence type="ECO:0000313" key="2">
    <source>
        <dbReference type="EMBL" id="KNC97365.1"/>
    </source>
</evidence>
<organism evidence="2 3">
    <name type="scientific">Spizellomyces punctatus (strain DAOM BR117)</name>
    <dbReference type="NCBI Taxonomy" id="645134"/>
    <lineage>
        <taxon>Eukaryota</taxon>
        <taxon>Fungi</taxon>
        <taxon>Fungi incertae sedis</taxon>
        <taxon>Chytridiomycota</taxon>
        <taxon>Chytridiomycota incertae sedis</taxon>
        <taxon>Chytridiomycetes</taxon>
        <taxon>Spizellomycetales</taxon>
        <taxon>Spizellomycetaceae</taxon>
        <taxon>Spizellomyces</taxon>
    </lineage>
</organism>
<dbReference type="VEuPathDB" id="FungiDB:SPPG_07292"/>
<feature type="compositionally biased region" description="Basic and acidic residues" evidence="1">
    <location>
        <begin position="315"/>
        <end position="334"/>
    </location>
</feature>
<feature type="compositionally biased region" description="Basic and acidic residues" evidence="1">
    <location>
        <begin position="137"/>
        <end position="147"/>
    </location>
</feature>
<keyword evidence="3" id="KW-1185">Reference proteome</keyword>
<evidence type="ECO:0000256" key="1">
    <source>
        <dbReference type="SAM" id="MobiDB-lite"/>
    </source>
</evidence>
<feature type="compositionally biased region" description="Polar residues" evidence="1">
    <location>
        <begin position="459"/>
        <end position="475"/>
    </location>
</feature>
<reference evidence="2 3" key="1">
    <citation type="submission" date="2009-08" db="EMBL/GenBank/DDBJ databases">
        <title>The Genome Sequence of Spizellomyces punctatus strain DAOM BR117.</title>
        <authorList>
            <consortium name="The Broad Institute Genome Sequencing Platform"/>
            <person name="Russ C."/>
            <person name="Cuomo C."/>
            <person name="Shea T."/>
            <person name="Young S.K."/>
            <person name="Zeng Q."/>
            <person name="Koehrsen M."/>
            <person name="Haas B."/>
            <person name="Borodovsky M."/>
            <person name="Guigo R."/>
            <person name="Alvarado L."/>
            <person name="Berlin A."/>
            <person name="Bochicchio J."/>
            <person name="Borenstein D."/>
            <person name="Chapman S."/>
            <person name="Chen Z."/>
            <person name="Engels R."/>
            <person name="Freedman E."/>
            <person name="Gellesch M."/>
            <person name="Goldberg J."/>
            <person name="Griggs A."/>
            <person name="Gujja S."/>
            <person name="Heiman D."/>
            <person name="Hepburn T."/>
            <person name="Howarth C."/>
            <person name="Jen D."/>
            <person name="Larson L."/>
            <person name="Lewis B."/>
            <person name="Mehta T."/>
            <person name="Park D."/>
            <person name="Pearson M."/>
            <person name="Roberts A."/>
            <person name="Saif S."/>
            <person name="Shenoy N."/>
            <person name="Sisk P."/>
            <person name="Stolte C."/>
            <person name="Sykes S."/>
            <person name="Thomson T."/>
            <person name="Walk T."/>
            <person name="White J."/>
            <person name="Yandava C."/>
            <person name="Burger G."/>
            <person name="Gray M.W."/>
            <person name="Holland P.W.H."/>
            <person name="King N."/>
            <person name="Lang F.B.F."/>
            <person name="Roger A.J."/>
            <person name="Ruiz-Trillo I."/>
            <person name="Lander E."/>
            <person name="Nusbaum C."/>
        </authorList>
    </citation>
    <scope>NUCLEOTIDE SEQUENCE [LARGE SCALE GENOMIC DNA]</scope>
    <source>
        <strain evidence="2 3">DAOM BR117</strain>
    </source>
</reference>
<feature type="region of interest" description="Disordered" evidence="1">
    <location>
        <begin position="45"/>
        <end position="106"/>
    </location>
</feature>
<dbReference type="OrthoDB" id="2163564at2759"/>
<dbReference type="AlphaFoldDB" id="A0A0L0H761"/>
<feature type="region of interest" description="Disordered" evidence="1">
    <location>
        <begin position="131"/>
        <end position="165"/>
    </location>
</feature>